<feature type="transmembrane region" description="Helical" evidence="1">
    <location>
        <begin position="57"/>
        <end position="76"/>
    </location>
</feature>
<name>A0ABS0J061_9BACT</name>
<keyword evidence="1" id="KW-0812">Transmembrane</keyword>
<proteinExistence type="predicted"/>
<keyword evidence="1" id="KW-1133">Transmembrane helix</keyword>
<protein>
    <submittedName>
        <fullName evidence="2">Molybdopterin-containing oxidoreductase membrane anchor subunit</fullName>
    </submittedName>
</protein>
<sequence>MQNIELPLVLFTVLSQAVVGMALLLAVRSCGCAGGACATTPTTAGTGGDAPGNRTEWLTATIVMGVALLASLFHLGHPEGAVRTLAHLEKAWLSREILAFGAFAALLAVAAVTGKAGAGLSAA</sequence>
<dbReference type="Proteomes" id="UP001194469">
    <property type="component" value="Unassembled WGS sequence"/>
</dbReference>
<dbReference type="EMBL" id="VRYY01000038">
    <property type="protein sequence ID" value="MBG3875813.1"/>
    <property type="molecule type" value="Genomic_DNA"/>
</dbReference>
<keyword evidence="1" id="KW-0472">Membrane</keyword>
<comment type="caution">
    <text evidence="2">The sequence shown here is derived from an EMBL/GenBank/DDBJ whole genome shotgun (WGS) entry which is preliminary data.</text>
</comment>
<dbReference type="PANTHER" id="PTHR38095">
    <property type="entry name" value="ANAEROBIC DIMETHYL SULFOXIDE REDUCTASE CHAIN YNFH"/>
    <property type="match status" value="1"/>
</dbReference>
<evidence type="ECO:0000256" key="1">
    <source>
        <dbReference type="SAM" id="Phobius"/>
    </source>
</evidence>
<organism evidence="2 3">
    <name type="scientific">Nitratidesulfovibrio oxamicus</name>
    <dbReference type="NCBI Taxonomy" id="32016"/>
    <lineage>
        <taxon>Bacteria</taxon>
        <taxon>Pseudomonadati</taxon>
        <taxon>Thermodesulfobacteriota</taxon>
        <taxon>Desulfovibrionia</taxon>
        <taxon>Desulfovibrionales</taxon>
        <taxon>Desulfovibrionaceae</taxon>
        <taxon>Nitratidesulfovibrio</taxon>
    </lineage>
</organism>
<reference evidence="2 3" key="1">
    <citation type="submission" date="2019-08" db="EMBL/GenBank/DDBJ databases">
        <authorList>
            <person name="Luo N."/>
        </authorList>
    </citation>
    <scope>NUCLEOTIDE SEQUENCE [LARGE SCALE GENOMIC DNA]</scope>
    <source>
        <strain evidence="2 3">NCIMB 9442</strain>
    </source>
</reference>
<feature type="non-terminal residue" evidence="2">
    <location>
        <position position="123"/>
    </location>
</feature>
<keyword evidence="3" id="KW-1185">Reference proteome</keyword>
<dbReference type="InterPro" id="IPR007059">
    <property type="entry name" value="DmsC"/>
</dbReference>
<dbReference type="Pfam" id="PF04976">
    <property type="entry name" value="DmsC"/>
    <property type="match status" value="1"/>
</dbReference>
<accession>A0ABS0J061</accession>
<feature type="transmembrane region" description="Helical" evidence="1">
    <location>
        <begin position="97"/>
        <end position="118"/>
    </location>
</feature>
<gene>
    <name evidence="2" type="ORF">FVW20_01920</name>
</gene>
<dbReference type="PANTHER" id="PTHR38095:SF2">
    <property type="entry name" value="ANAEROBIC DIMETHYL SULFOXIDE REDUCTASE CHAIN C"/>
    <property type="match status" value="1"/>
</dbReference>
<evidence type="ECO:0000313" key="3">
    <source>
        <dbReference type="Proteomes" id="UP001194469"/>
    </source>
</evidence>
<evidence type="ECO:0000313" key="2">
    <source>
        <dbReference type="EMBL" id="MBG3875813.1"/>
    </source>
</evidence>
<dbReference type="RefSeq" id="WP_196608059.1">
    <property type="nucleotide sequence ID" value="NZ_VRYY01000038.1"/>
</dbReference>